<dbReference type="PRINTS" id="PR00369">
    <property type="entry name" value="FLAVODOXIN"/>
</dbReference>
<organism evidence="6 7">
    <name type="scientific">Aeromonas sobria</name>
    <dbReference type="NCBI Taxonomy" id="646"/>
    <lineage>
        <taxon>Bacteria</taxon>
        <taxon>Pseudomonadati</taxon>
        <taxon>Pseudomonadota</taxon>
        <taxon>Gammaproteobacteria</taxon>
        <taxon>Aeromonadales</taxon>
        <taxon>Aeromonadaceae</taxon>
        <taxon>Aeromonas</taxon>
    </lineage>
</organism>
<dbReference type="PANTHER" id="PTHR19384:SF128">
    <property type="entry name" value="NADPH OXIDOREDUCTASE A"/>
    <property type="match status" value="1"/>
</dbReference>
<dbReference type="Proteomes" id="UP000233526">
    <property type="component" value="Unassembled WGS sequence"/>
</dbReference>
<evidence type="ECO:0000313" key="6">
    <source>
        <dbReference type="EMBL" id="PKQ81701.1"/>
    </source>
</evidence>
<evidence type="ECO:0000256" key="1">
    <source>
        <dbReference type="ARBA" id="ARBA00001917"/>
    </source>
</evidence>
<evidence type="ECO:0000256" key="4">
    <source>
        <dbReference type="ARBA" id="ARBA00022982"/>
    </source>
</evidence>
<dbReference type="InterPro" id="IPR001094">
    <property type="entry name" value="Flavdoxin-like"/>
</dbReference>
<name>A0A2N3J5P6_AERSO</name>
<comment type="caution">
    <text evidence="6">The sequence shown here is derived from an EMBL/GenBank/DDBJ whole genome shotgun (WGS) entry which is preliminary data.</text>
</comment>
<evidence type="ECO:0000256" key="2">
    <source>
        <dbReference type="ARBA" id="ARBA00022630"/>
    </source>
</evidence>
<dbReference type="GO" id="GO:0016491">
    <property type="term" value="F:oxidoreductase activity"/>
    <property type="evidence" value="ECO:0007669"/>
    <property type="project" value="TreeGrafter"/>
</dbReference>
<keyword evidence="4" id="KW-0249">Electron transport</keyword>
<proteinExistence type="predicted"/>
<evidence type="ECO:0000259" key="5">
    <source>
        <dbReference type="PROSITE" id="PS50902"/>
    </source>
</evidence>
<dbReference type="PROSITE" id="PS50902">
    <property type="entry name" value="FLAVODOXIN_LIKE"/>
    <property type="match status" value="1"/>
</dbReference>
<comment type="cofactor">
    <cofactor evidence="1">
        <name>FMN</name>
        <dbReference type="ChEBI" id="CHEBI:58210"/>
    </cofactor>
</comment>
<keyword evidence="4" id="KW-0813">Transport</keyword>
<evidence type="ECO:0000313" key="7">
    <source>
        <dbReference type="Proteomes" id="UP000233526"/>
    </source>
</evidence>
<dbReference type="AlphaFoldDB" id="A0A2N3J5P6"/>
<dbReference type="InterPro" id="IPR008254">
    <property type="entry name" value="Flavodoxin/NO_synth"/>
</dbReference>
<dbReference type="RefSeq" id="WP_101316147.1">
    <property type="nucleotide sequence ID" value="NZ_CAWNSS010000014.1"/>
</dbReference>
<dbReference type="GO" id="GO:0010181">
    <property type="term" value="F:FMN binding"/>
    <property type="evidence" value="ECO:0007669"/>
    <property type="project" value="InterPro"/>
</dbReference>
<dbReference type="GO" id="GO:0005829">
    <property type="term" value="C:cytosol"/>
    <property type="evidence" value="ECO:0007669"/>
    <property type="project" value="TreeGrafter"/>
</dbReference>
<evidence type="ECO:0000256" key="3">
    <source>
        <dbReference type="ARBA" id="ARBA00022643"/>
    </source>
</evidence>
<dbReference type="Gene3D" id="3.40.50.360">
    <property type="match status" value="1"/>
</dbReference>
<gene>
    <name evidence="6" type="ORF">AOX56_10435</name>
</gene>
<dbReference type="GO" id="GO:0050660">
    <property type="term" value="F:flavin adenine dinucleotide binding"/>
    <property type="evidence" value="ECO:0007669"/>
    <property type="project" value="TreeGrafter"/>
</dbReference>
<accession>A0A2N3J5P6</accession>
<feature type="domain" description="Flavodoxin-like" evidence="5">
    <location>
        <begin position="4"/>
        <end position="143"/>
    </location>
</feature>
<protein>
    <submittedName>
        <fullName evidence="6">Flavodoxin</fullName>
    </submittedName>
</protein>
<dbReference type="SUPFAM" id="SSF52218">
    <property type="entry name" value="Flavoproteins"/>
    <property type="match status" value="1"/>
</dbReference>
<reference evidence="6 7" key="1">
    <citation type="journal article" date="2017" name="Front. Microbiol.">
        <title>Strong Genomic and Phenotypic Heterogeneity in the Aeromonas sobria Species Complex.</title>
        <authorList>
            <person name="Gauthier J."/>
            <person name="Vincent A.T."/>
            <person name="Charette S.J."/>
            <person name="Derome N."/>
        </authorList>
    </citation>
    <scope>NUCLEOTIDE SEQUENCE [LARGE SCALE GENOMIC DNA]</scope>
    <source>
        <strain evidence="6 7">JF2635</strain>
    </source>
</reference>
<keyword evidence="2" id="KW-0285">Flavoprotein</keyword>
<keyword evidence="3" id="KW-0288">FMN</keyword>
<dbReference type="EMBL" id="LJZX01000014">
    <property type="protein sequence ID" value="PKQ81701.1"/>
    <property type="molecule type" value="Genomic_DNA"/>
</dbReference>
<sequence length="149" mass="16177">MAQIDIVVGSVYGAAMLVAETLADELERKGHHCSLHEEARLTDIDPSRFLLLISATTGQGDIPPNLQPFATELADKAPWLKGLRYALIAMGDSSYTHFCGAGRHLDGLLQELGAAQVIPPLELDATLHDEPERVALGWLKSLLIPLSER</sequence>
<dbReference type="PANTHER" id="PTHR19384">
    <property type="entry name" value="NITRIC OXIDE SYNTHASE-RELATED"/>
    <property type="match status" value="1"/>
</dbReference>
<dbReference type="InterPro" id="IPR029039">
    <property type="entry name" value="Flavoprotein-like_sf"/>
</dbReference>
<dbReference type="Pfam" id="PF00258">
    <property type="entry name" value="Flavodoxin_1"/>
    <property type="match status" value="1"/>
</dbReference>